<protein>
    <submittedName>
        <fullName evidence="1">Uncharacterized protein</fullName>
    </submittedName>
</protein>
<proteinExistence type="predicted"/>
<dbReference type="EMBL" id="JBHTGL010000006">
    <property type="protein sequence ID" value="MFD0622405.1"/>
    <property type="molecule type" value="Genomic_DNA"/>
</dbReference>
<sequence length="48" mass="5326">MFEEHLNVLDDLVRIGTAAVLPPELDLGLQLGLKSLTIFRPAEIPRDV</sequence>
<reference evidence="2" key="1">
    <citation type="journal article" date="2019" name="Int. J. Syst. Evol. Microbiol.">
        <title>The Global Catalogue of Microorganisms (GCM) 10K type strain sequencing project: providing services to taxonomists for standard genome sequencing and annotation.</title>
        <authorList>
            <consortium name="The Broad Institute Genomics Platform"/>
            <consortium name="The Broad Institute Genome Sequencing Center for Infectious Disease"/>
            <person name="Wu L."/>
            <person name="Ma J."/>
        </authorList>
    </citation>
    <scope>NUCLEOTIDE SEQUENCE [LARGE SCALE GENOMIC DNA]</scope>
    <source>
        <strain evidence="2">JCM 12607</strain>
    </source>
</reference>
<organism evidence="1 2">
    <name type="scientific">Streptomyces sanglieri</name>
    <dbReference type="NCBI Taxonomy" id="193460"/>
    <lineage>
        <taxon>Bacteria</taxon>
        <taxon>Bacillati</taxon>
        <taxon>Actinomycetota</taxon>
        <taxon>Actinomycetes</taxon>
        <taxon>Kitasatosporales</taxon>
        <taxon>Streptomycetaceae</taxon>
        <taxon>Streptomyces</taxon>
    </lineage>
</organism>
<dbReference type="Proteomes" id="UP001596915">
    <property type="component" value="Unassembled WGS sequence"/>
</dbReference>
<keyword evidence="2" id="KW-1185">Reference proteome</keyword>
<evidence type="ECO:0000313" key="1">
    <source>
        <dbReference type="EMBL" id="MFD0622405.1"/>
    </source>
</evidence>
<comment type="caution">
    <text evidence="1">The sequence shown here is derived from an EMBL/GenBank/DDBJ whole genome shotgun (WGS) entry which is preliminary data.</text>
</comment>
<accession>A0ABW2WLX5</accession>
<evidence type="ECO:0000313" key="2">
    <source>
        <dbReference type="Proteomes" id="UP001596915"/>
    </source>
</evidence>
<name>A0ABW2WLX5_9ACTN</name>
<gene>
    <name evidence="1" type="ORF">ACFQ2K_05745</name>
</gene>